<accession>A0A4U2Z688</accession>
<evidence type="ECO:0000259" key="1">
    <source>
        <dbReference type="PROSITE" id="PS50164"/>
    </source>
</evidence>
<feature type="domain" description="GIY-YIG" evidence="1">
    <location>
        <begin position="40"/>
        <end position="114"/>
    </location>
</feature>
<organism evidence="2 3">
    <name type="scientific">Lysinibacillus mangiferihumi</name>
    <dbReference type="NCBI Taxonomy" id="1130819"/>
    <lineage>
        <taxon>Bacteria</taxon>
        <taxon>Bacillati</taxon>
        <taxon>Bacillota</taxon>
        <taxon>Bacilli</taxon>
        <taxon>Bacillales</taxon>
        <taxon>Bacillaceae</taxon>
        <taxon>Lysinibacillus</taxon>
    </lineage>
</organism>
<dbReference type="SMART" id="SM00465">
    <property type="entry name" value="GIYc"/>
    <property type="match status" value="1"/>
</dbReference>
<sequence>MPVVRRFGWRNRVSQHLVGFKPTKYEDRLFLKELLGPFAKKGGVYFFPEGNRMYVGKAKNLYKRLYQHLNKEKLEPAVLDKVGFIHDLNALTDKDLFKLEDDLIEKYKMNKFNPDKIE</sequence>
<dbReference type="SUPFAM" id="SSF82771">
    <property type="entry name" value="GIY-YIG endonuclease"/>
    <property type="match status" value="1"/>
</dbReference>
<dbReference type="InterPro" id="IPR035901">
    <property type="entry name" value="GIY-YIG_endonuc_sf"/>
</dbReference>
<keyword evidence="3" id="KW-1185">Reference proteome</keyword>
<dbReference type="AlphaFoldDB" id="A0A4U2Z688"/>
<dbReference type="Proteomes" id="UP000308744">
    <property type="component" value="Unassembled WGS sequence"/>
</dbReference>
<comment type="caution">
    <text evidence="2">The sequence shown here is derived from an EMBL/GenBank/DDBJ whole genome shotgun (WGS) entry which is preliminary data.</text>
</comment>
<evidence type="ECO:0000313" key="2">
    <source>
        <dbReference type="EMBL" id="TKI69444.1"/>
    </source>
</evidence>
<dbReference type="EMBL" id="SZPU01000030">
    <property type="protein sequence ID" value="TKI69444.1"/>
    <property type="molecule type" value="Genomic_DNA"/>
</dbReference>
<gene>
    <name evidence="2" type="ORF">FC756_09200</name>
</gene>
<reference evidence="2 3" key="1">
    <citation type="submission" date="2019-04" db="EMBL/GenBank/DDBJ databases">
        <title>Lysinibacillus genome sequencing.</title>
        <authorList>
            <person name="Dunlap C."/>
        </authorList>
    </citation>
    <scope>NUCLEOTIDE SEQUENCE [LARGE SCALE GENOMIC DNA]</scope>
    <source>
        <strain evidence="2 3">CCTCC AB 2010389</strain>
    </source>
</reference>
<name>A0A4U2Z688_9BACI</name>
<dbReference type="Gene3D" id="3.40.1440.10">
    <property type="entry name" value="GIY-YIG endonuclease"/>
    <property type="match status" value="1"/>
</dbReference>
<feature type="non-terminal residue" evidence="2">
    <location>
        <position position="118"/>
    </location>
</feature>
<dbReference type="InterPro" id="IPR000305">
    <property type="entry name" value="GIY-YIG_endonuc"/>
</dbReference>
<dbReference type="Pfam" id="PF01541">
    <property type="entry name" value="GIY-YIG"/>
    <property type="match status" value="1"/>
</dbReference>
<dbReference type="PROSITE" id="PS50164">
    <property type="entry name" value="GIY_YIG"/>
    <property type="match status" value="1"/>
</dbReference>
<proteinExistence type="predicted"/>
<protein>
    <recommendedName>
        <fullName evidence="1">GIY-YIG domain-containing protein</fullName>
    </recommendedName>
</protein>
<evidence type="ECO:0000313" key="3">
    <source>
        <dbReference type="Proteomes" id="UP000308744"/>
    </source>
</evidence>